<evidence type="ECO:0000256" key="1">
    <source>
        <dbReference type="SAM" id="MobiDB-lite"/>
    </source>
</evidence>
<organism evidence="2 3">
    <name type="scientific">Polarella glacialis</name>
    <name type="common">Dinoflagellate</name>
    <dbReference type="NCBI Taxonomy" id="89957"/>
    <lineage>
        <taxon>Eukaryota</taxon>
        <taxon>Sar</taxon>
        <taxon>Alveolata</taxon>
        <taxon>Dinophyceae</taxon>
        <taxon>Suessiales</taxon>
        <taxon>Suessiaceae</taxon>
        <taxon>Polarella</taxon>
    </lineage>
</organism>
<evidence type="ECO:0000313" key="2">
    <source>
        <dbReference type="EMBL" id="CAE8621487.1"/>
    </source>
</evidence>
<dbReference type="OrthoDB" id="120976at2759"/>
<protein>
    <submittedName>
        <fullName evidence="2">Uncharacterized protein</fullName>
    </submittedName>
</protein>
<dbReference type="Gene3D" id="3.80.10.10">
    <property type="entry name" value="Ribonuclease Inhibitor"/>
    <property type="match status" value="1"/>
</dbReference>
<dbReference type="EMBL" id="CAJNNV010027756">
    <property type="protein sequence ID" value="CAE8621487.1"/>
    <property type="molecule type" value="Genomic_DNA"/>
</dbReference>
<dbReference type="Proteomes" id="UP000654075">
    <property type="component" value="Unassembled WGS sequence"/>
</dbReference>
<gene>
    <name evidence="2" type="ORF">PGLA1383_LOCUS39006</name>
</gene>
<reference evidence="2" key="1">
    <citation type="submission" date="2021-02" db="EMBL/GenBank/DDBJ databases">
        <authorList>
            <person name="Dougan E. K."/>
            <person name="Rhodes N."/>
            <person name="Thang M."/>
            <person name="Chan C."/>
        </authorList>
    </citation>
    <scope>NUCLEOTIDE SEQUENCE</scope>
</reference>
<sequence length="183" mass="19456">MKELVVEVEMAPDGTPRLEAALGRLSRHAAGDLEAVRLHFKDGQNSDDDDNFDDNNNIKNNDSNSNSNSSNSSSSRHPRVDDQRMSEVVEHVKLALLLATATASCFRSVIISGCPSPTLLVVMLEAIKHNAVLQSCTLDLGDTSISDQTGLALAVAIRHNAMLQSCTLGLGDTSISDQTGAAP</sequence>
<dbReference type="InterPro" id="IPR032675">
    <property type="entry name" value="LRR_dom_sf"/>
</dbReference>
<name>A0A813G9C7_POLGL</name>
<accession>A0A813G9C7</accession>
<feature type="compositionally biased region" description="Low complexity" evidence="1">
    <location>
        <begin position="54"/>
        <end position="75"/>
    </location>
</feature>
<dbReference type="AlphaFoldDB" id="A0A813G9C7"/>
<comment type="caution">
    <text evidence="2">The sequence shown here is derived from an EMBL/GenBank/DDBJ whole genome shotgun (WGS) entry which is preliminary data.</text>
</comment>
<evidence type="ECO:0000313" key="3">
    <source>
        <dbReference type="Proteomes" id="UP000654075"/>
    </source>
</evidence>
<dbReference type="SUPFAM" id="SSF52047">
    <property type="entry name" value="RNI-like"/>
    <property type="match status" value="1"/>
</dbReference>
<proteinExistence type="predicted"/>
<feature type="region of interest" description="Disordered" evidence="1">
    <location>
        <begin position="42"/>
        <end position="84"/>
    </location>
</feature>
<keyword evidence="3" id="KW-1185">Reference proteome</keyword>